<dbReference type="Pfam" id="PF14815">
    <property type="entry name" value="NUDIX_4"/>
    <property type="match status" value="1"/>
</dbReference>
<dbReference type="InterPro" id="IPR003265">
    <property type="entry name" value="HhH-GPD_domain"/>
</dbReference>
<dbReference type="InterPro" id="IPR023170">
    <property type="entry name" value="HhH_base_excis_C"/>
</dbReference>
<evidence type="ECO:0000256" key="1">
    <source>
        <dbReference type="ARBA" id="ARBA00000843"/>
    </source>
</evidence>
<evidence type="ECO:0000256" key="6">
    <source>
        <dbReference type="ARBA" id="ARBA00022723"/>
    </source>
</evidence>
<dbReference type="InterPro" id="IPR029119">
    <property type="entry name" value="MutY_C"/>
</dbReference>
<dbReference type="FunFam" id="1.10.1670.10:FF:000002">
    <property type="entry name" value="Adenine DNA glycosylase"/>
    <property type="match status" value="1"/>
</dbReference>
<dbReference type="CDD" id="cd03431">
    <property type="entry name" value="NUDIX_DNA_Glycosylase_C-MutY"/>
    <property type="match status" value="1"/>
</dbReference>
<evidence type="ECO:0000256" key="4">
    <source>
        <dbReference type="ARBA" id="ARBA00022023"/>
    </source>
</evidence>
<dbReference type="GO" id="GO:0005634">
    <property type="term" value="C:nucleus"/>
    <property type="evidence" value="ECO:0007669"/>
    <property type="project" value="TreeGrafter"/>
</dbReference>
<evidence type="ECO:0000313" key="17">
    <source>
        <dbReference type="Proteomes" id="UP001472866"/>
    </source>
</evidence>
<dbReference type="PANTHER" id="PTHR42944:SF1">
    <property type="entry name" value="ADENINE DNA GLYCOSYLASE"/>
    <property type="match status" value="1"/>
</dbReference>
<dbReference type="PANTHER" id="PTHR42944">
    <property type="entry name" value="ADENINE DNA GLYCOSYLASE"/>
    <property type="match status" value="1"/>
</dbReference>
<dbReference type="FunFam" id="1.10.340.30:FF:000002">
    <property type="entry name" value="Adenine DNA glycosylase"/>
    <property type="match status" value="1"/>
</dbReference>
<gene>
    <name evidence="16" type="ORF">HKI87_10g64100</name>
</gene>
<keyword evidence="10" id="KW-0411">Iron-sulfur</keyword>
<keyword evidence="7 13" id="KW-0227">DNA damage</keyword>
<dbReference type="Pfam" id="PF00730">
    <property type="entry name" value="HhH-GPD"/>
    <property type="match status" value="1"/>
</dbReference>
<dbReference type="Gene3D" id="1.10.340.30">
    <property type="entry name" value="Hypothetical protein, domain 2"/>
    <property type="match status" value="1"/>
</dbReference>
<evidence type="ECO:0000313" key="16">
    <source>
        <dbReference type="EMBL" id="WZN64853.1"/>
    </source>
</evidence>
<feature type="region of interest" description="Disordered" evidence="14">
    <location>
        <begin position="455"/>
        <end position="478"/>
    </location>
</feature>
<dbReference type="PROSITE" id="PS01155">
    <property type="entry name" value="ENDONUCLEASE_III_2"/>
    <property type="match status" value="1"/>
</dbReference>
<dbReference type="SMART" id="SM00478">
    <property type="entry name" value="ENDO3c"/>
    <property type="match status" value="1"/>
</dbReference>
<comment type="similarity">
    <text evidence="2 13">Belongs to the Nth/MutY family.</text>
</comment>
<feature type="domain" description="HhH-GPD" evidence="15">
    <location>
        <begin position="99"/>
        <end position="250"/>
    </location>
</feature>
<dbReference type="Proteomes" id="UP001472866">
    <property type="component" value="Chromosome 10"/>
</dbReference>
<dbReference type="Gene3D" id="3.90.79.10">
    <property type="entry name" value="Nucleoside Triphosphate Pyrophosphohydrolase"/>
    <property type="match status" value="1"/>
</dbReference>
<dbReference type="GO" id="GO:0034039">
    <property type="term" value="F:8-oxo-7,8-dihydroguanine DNA N-glycosylase activity"/>
    <property type="evidence" value="ECO:0007669"/>
    <property type="project" value="TreeGrafter"/>
</dbReference>
<evidence type="ECO:0000256" key="3">
    <source>
        <dbReference type="ARBA" id="ARBA00012045"/>
    </source>
</evidence>
<evidence type="ECO:0000256" key="7">
    <source>
        <dbReference type="ARBA" id="ARBA00022763"/>
    </source>
</evidence>
<dbReference type="SUPFAM" id="SSF48150">
    <property type="entry name" value="DNA-glycosylase"/>
    <property type="match status" value="1"/>
</dbReference>
<dbReference type="GO" id="GO:0046872">
    <property type="term" value="F:metal ion binding"/>
    <property type="evidence" value="ECO:0007669"/>
    <property type="project" value="UniProtKB-UniRule"/>
</dbReference>
<evidence type="ECO:0000256" key="9">
    <source>
        <dbReference type="ARBA" id="ARBA00023004"/>
    </source>
</evidence>
<dbReference type="GO" id="GO:0000701">
    <property type="term" value="F:purine-specific mismatch base pair DNA N-glycosylase activity"/>
    <property type="evidence" value="ECO:0007669"/>
    <property type="project" value="UniProtKB-EC"/>
</dbReference>
<keyword evidence="11" id="KW-0234">DNA repair</keyword>
<reference evidence="16 17" key="1">
    <citation type="submission" date="2024-03" db="EMBL/GenBank/DDBJ databases">
        <title>Complete genome sequence of the green alga Chloropicon roscoffensis RCC1871.</title>
        <authorList>
            <person name="Lemieux C."/>
            <person name="Pombert J.-F."/>
            <person name="Otis C."/>
            <person name="Turmel M."/>
        </authorList>
    </citation>
    <scope>NUCLEOTIDE SEQUENCE [LARGE SCALE GENOMIC DNA]</scope>
    <source>
        <strain evidence="16 17">RCC1871</strain>
    </source>
</reference>
<keyword evidence="9 13" id="KW-0408">Iron</keyword>
<dbReference type="InterPro" id="IPR044298">
    <property type="entry name" value="MIG/MutY"/>
</dbReference>
<keyword evidence="17" id="KW-1185">Reference proteome</keyword>
<organism evidence="16 17">
    <name type="scientific">Chloropicon roscoffensis</name>
    <dbReference type="NCBI Taxonomy" id="1461544"/>
    <lineage>
        <taxon>Eukaryota</taxon>
        <taxon>Viridiplantae</taxon>
        <taxon>Chlorophyta</taxon>
        <taxon>Chloropicophyceae</taxon>
        <taxon>Chloropicales</taxon>
        <taxon>Chloropicaceae</taxon>
        <taxon>Chloropicon</taxon>
    </lineage>
</organism>
<dbReference type="SUPFAM" id="SSF55811">
    <property type="entry name" value="Nudix"/>
    <property type="match status" value="1"/>
</dbReference>
<evidence type="ECO:0000256" key="11">
    <source>
        <dbReference type="ARBA" id="ARBA00023204"/>
    </source>
</evidence>
<name>A0AAX4PF74_9CHLO</name>
<dbReference type="EC" id="3.2.2.31" evidence="3 13"/>
<evidence type="ECO:0000256" key="10">
    <source>
        <dbReference type="ARBA" id="ARBA00023014"/>
    </source>
</evidence>
<keyword evidence="5" id="KW-0004">4Fe-4S</keyword>
<evidence type="ECO:0000256" key="12">
    <source>
        <dbReference type="ARBA" id="ARBA00023295"/>
    </source>
</evidence>
<comment type="catalytic activity">
    <reaction evidence="1 13">
        <text>Hydrolyzes free adenine bases from 7,8-dihydro-8-oxoguanine:adenine mismatched double-stranded DNA, leaving an apurinic site.</text>
        <dbReference type="EC" id="3.2.2.31"/>
    </reaction>
</comment>
<dbReference type="GO" id="GO:0006284">
    <property type="term" value="P:base-excision repair"/>
    <property type="evidence" value="ECO:0007669"/>
    <property type="project" value="UniProtKB-UniRule"/>
</dbReference>
<evidence type="ECO:0000259" key="15">
    <source>
        <dbReference type="SMART" id="SM00478"/>
    </source>
</evidence>
<evidence type="ECO:0000256" key="14">
    <source>
        <dbReference type="SAM" id="MobiDB-lite"/>
    </source>
</evidence>
<dbReference type="GO" id="GO:0006298">
    <property type="term" value="P:mismatch repair"/>
    <property type="evidence" value="ECO:0007669"/>
    <property type="project" value="TreeGrafter"/>
</dbReference>
<dbReference type="InterPro" id="IPR004036">
    <property type="entry name" value="Endonuclease-III-like_CS2"/>
</dbReference>
<sequence length="494" mass="54546">MRKPVAVGMAVGRSSRMDAKVAAVKKEVKVGGDFETRGLFCAEEIAELRHRLLAWYDVNHRILPWRKNPHSKRSDRDAGPPPPEDKSDFAYCVWVSEVMLQQTRVETVKAYYTRWMEAYPTLADLAEADLERVNELWAGLGYYRRARFLLEGARHVRDKCGGRMPGEVEELHKIPGIGMYTASAIASIAFGRRAGVVDGNVIRVLSRLRALAGDPRAPANTKLHWRLSNSVVDADRPGCFNQALMELGATVCTPKAPKCGECPARAQCLALRRQEEWGADSEGGPSVTDFPEKVKKKPPRMETIRCCVLVVTSEGRGHFLLIKRPDKGLLAGLWEFPNVPVGAKTEEEGSKPPRGREELVGLLGEILEGGSLEAFTGKGAQKLKEVGSFEHVFSHIKQTTIVDVCSLQVDAKAFGTLSEMQGPRETRLVPVDSKEGVASLSTGVRKAIRLYSGLGKKASVSRKNKKKEGKAEADKSQRRLDQFFGKGARVKDEE</sequence>
<evidence type="ECO:0000256" key="8">
    <source>
        <dbReference type="ARBA" id="ARBA00022801"/>
    </source>
</evidence>
<dbReference type="EMBL" id="CP151510">
    <property type="protein sequence ID" value="WZN64853.1"/>
    <property type="molecule type" value="Genomic_DNA"/>
</dbReference>
<keyword evidence="6" id="KW-0479">Metal-binding</keyword>
<comment type="function">
    <text evidence="13">Adenine glycosylase active on G-A mispairs.</text>
</comment>
<accession>A0AAX4PF74</accession>
<dbReference type="GO" id="GO:0051539">
    <property type="term" value="F:4 iron, 4 sulfur cluster binding"/>
    <property type="evidence" value="ECO:0007669"/>
    <property type="project" value="UniProtKB-UniRule"/>
</dbReference>
<evidence type="ECO:0000256" key="13">
    <source>
        <dbReference type="RuleBase" id="RU365096"/>
    </source>
</evidence>
<comment type="cofactor">
    <cofactor evidence="13">
        <name>[4Fe-4S] cluster</name>
        <dbReference type="ChEBI" id="CHEBI:49883"/>
    </cofactor>
    <text evidence="13">Binds 1 [4Fe-4S] cluster.</text>
</comment>
<dbReference type="Gene3D" id="1.10.1670.10">
    <property type="entry name" value="Helix-hairpin-Helix base-excision DNA repair enzymes (C-terminal)"/>
    <property type="match status" value="1"/>
</dbReference>
<feature type="compositionally biased region" description="Basic residues" evidence="14">
    <location>
        <begin position="459"/>
        <end position="468"/>
    </location>
</feature>
<keyword evidence="8" id="KW-0378">Hydrolase</keyword>
<dbReference type="GO" id="GO:0032357">
    <property type="term" value="F:oxidized purine DNA binding"/>
    <property type="evidence" value="ECO:0007669"/>
    <property type="project" value="TreeGrafter"/>
</dbReference>
<dbReference type="AlphaFoldDB" id="A0AAX4PF74"/>
<proteinExistence type="inferred from homology"/>
<evidence type="ECO:0000256" key="2">
    <source>
        <dbReference type="ARBA" id="ARBA00008343"/>
    </source>
</evidence>
<dbReference type="GO" id="GO:0035485">
    <property type="term" value="F:adenine/guanine mispair binding"/>
    <property type="evidence" value="ECO:0007669"/>
    <property type="project" value="TreeGrafter"/>
</dbReference>
<keyword evidence="12 13" id="KW-0326">Glycosidase</keyword>
<evidence type="ECO:0000256" key="5">
    <source>
        <dbReference type="ARBA" id="ARBA00022485"/>
    </source>
</evidence>
<dbReference type="CDD" id="cd00056">
    <property type="entry name" value="ENDO3c"/>
    <property type="match status" value="1"/>
</dbReference>
<dbReference type="InterPro" id="IPR011257">
    <property type="entry name" value="DNA_glycosylase"/>
</dbReference>
<dbReference type="InterPro" id="IPR015797">
    <property type="entry name" value="NUDIX_hydrolase-like_dom_sf"/>
</dbReference>
<feature type="compositionally biased region" description="Basic and acidic residues" evidence="14">
    <location>
        <begin position="469"/>
        <end position="478"/>
    </location>
</feature>
<protein>
    <recommendedName>
        <fullName evidence="4 13">Adenine DNA glycosylase</fullName>
        <ecNumber evidence="3 13">3.2.2.31</ecNumber>
    </recommendedName>
</protein>